<keyword evidence="3" id="KW-0472">Membrane</keyword>
<dbReference type="RefSeq" id="WP_192782215.1">
    <property type="nucleotide sequence ID" value="NZ_JADBEG010000001.1"/>
</dbReference>
<evidence type="ECO:0000256" key="2">
    <source>
        <dbReference type="SAM" id="MobiDB-lite"/>
    </source>
</evidence>
<feature type="compositionally biased region" description="Low complexity" evidence="2">
    <location>
        <begin position="598"/>
        <end position="614"/>
    </location>
</feature>
<organism evidence="4 5">
    <name type="scientific">Amycolatopsis lexingtonensis</name>
    <dbReference type="NCBI Taxonomy" id="218822"/>
    <lineage>
        <taxon>Bacteria</taxon>
        <taxon>Bacillati</taxon>
        <taxon>Actinomycetota</taxon>
        <taxon>Actinomycetes</taxon>
        <taxon>Pseudonocardiales</taxon>
        <taxon>Pseudonocardiaceae</taxon>
        <taxon>Amycolatopsis</taxon>
    </lineage>
</organism>
<reference evidence="4 5" key="1">
    <citation type="submission" date="2020-10" db="EMBL/GenBank/DDBJ databases">
        <title>Sequencing the genomes of 1000 actinobacteria strains.</title>
        <authorList>
            <person name="Klenk H.-P."/>
        </authorList>
    </citation>
    <scope>NUCLEOTIDE SEQUENCE [LARGE SCALE GENOMIC DNA]</scope>
    <source>
        <strain evidence="4 5">DSM 44653</strain>
    </source>
</reference>
<dbReference type="EMBL" id="JADBEG010000001">
    <property type="protein sequence ID" value="MBE1494862.1"/>
    <property type="molecule type" value="Genomic_DNA"/>
</dbReference>
<sequence>MVADWHRYFADVVISGDPGEIAAAARAANSALANGASGADAREAGKAEAKRYRAANAPGGPATPANTWAGRRPTATASGGDWPALYAGRLFTPPARWGWQAAELVDAGSPLPPPLDLGPQPVWVEPPHPDTGPLSARRAKAVRRVVVRSTLAVLLFLAFGVYQVTIEKSVSRYGGFNAKQVYGYLLPAAGLLLCLWVVSAANEIRRTTADLVRFRRPYLALRAAELERHQHALRGWAEANRRHEQQVQEARQREARQRNGPQWYPVHPAAVPTRVDVIGGDPARYGWACLLAMVGTSLLSRGHRLTVLDLTGQEVGGELTRLAAARGMDTRWAVLDGGSDFDVLAGLSTEDIADGLAHVLTDRPDATGRAAEQPHERALAVDVLRTVLTSLSGPVTFARLAAGLRVLRRGPDTEPLSPPEVDRLLAGIGDIDQNDWTGRQLRLWAAHCDVLHEVAPGGTRPLWTAQAVSLLAMPGGKDDRKDLVDRMLLRLAHHAMRAGSLHGTHLAVVGADRLGGAAVRALSEQARAAGVRLMLFLDQPQDDLEKIVGTGGAVCIMKMYNHKDANIAAEFIGRGYKFVVNQLSHQAGRTFSDGGGDSFSATTNTGSNSTQSTFKSQRGASDSRGHTWTANRTWSSAENIGTSTTTARVYEFITEPQAILGMDTTEFILVDSSGGGRQVVLANCYPPICLSDRVSPTPAPQRAVR</sequence>
<feature type="transmembrane region" description="Helical" evidence="3">
    <location>
        <begin position="182"/>
        <end position="201"/>
    </location>
</feature>
<evidence type="ECO:0008006" key="6">
    <source>
        <dbReference type="Google" id="ProtNLM"/>
    </source>
</evidence>
<name>A0ABR9HVD1_9PSEU</name>
<keyword evidence="3" id="KW-0812">Transmembrane</keyword>
<feature type="region of interest" description="Disordered" evidence="2">
    <location>
        <begin position="44"/>
        <end position="75"/>
    </location>
</feature>
<evidence type="ECO:0000313" key="5">
    <source>
        <dbReference type="Proteomes" id="UP000631670"/>
    </source>
</evidence>
<gene>
    <name evidence="4" type="ORF">H4696_001962</name>
</gene>
<evidence type="ECO:0000313" key="4">
    <source>
        <dbReference type="EMBL" id="MBE1494862.1"/>
    </source>
</evidence>
<proteinExistence type="predicted"/>
<feature type="transmembrane region" description="Helical" evidence="3">
    <location>
        <begin position="145"/>
        <end position="162"/>
    </location>
</feature>
<feature type="compositionally biased region" description="Low complexity" evidence="2">
    <location>
        <begin position="54"/>
        <end position="70"/>
    </location>
</feature>
<accession>A0ABR9HVD1</accession>
<keyword evidence="1" id="KW-0175">Coiled coil</keyword>
<evidence type="ECO:0000256" key="1">
    <source>
        <dbReference type="SAM" id="Coils"/>
    </source>
</evidence>
<comment type="caution">
    <text evidence="4">The sequence shown here is derived from an EMBL/GenBank/DDBJ whole genome shotgun (WGS) entry which is preliminary data.</text>
</comment>
<keyword evidence="3" id="KW-1133">Transmembrane helix</keyword>
<feature type="coiled-coil region" evidence="1">
    <location>
        <begin position="233"/>
        <end position="260"/>
    </location>
</feature>
<feature type="region of interest" description="Disordered" evidence="2">
    <location>
        <begin position="591"/>
        <end position="627"/>
    </location>
</feature>
<evidence type="ECO:0000256" key="3">
    <source>
        <dbReference type="SAM" id="Phobius"/>
    </source>
</evidence>
<keyword evidence="5" id="KW-1185">Reference proteome</keyword>
<dbReference type="Proteomes" id="UP000631670">
    <property type="component" value="Unassembled WGS sequence"/>
</dbReference>
<feature type="compositionally biased region" description="Polar residues" evidence="2">
    <location>
        <begin position="615"/>
        <end position="627"/>
    </location>
</feature>
<protein>
    <recommendedName>
        <fullName evidence="6">TraD/TraG TraM recognition site domain-containing protein</fullName>
    </recommendedName>
</protein>